<dbReference type="InterPro" id="IPR050302">
    <property type="entry name" value="Rab_GAP_TBC_domain"/>
</dbReference>
<feature type="transmembrane region" description="Helical" evidence="2">
    <location>
        <begin position="46"/>
        <end position="64"/>
    </location>
</feature>
<keyword evidence="2" id="KW-1133">Transmembrane helix</keyword>
<dbReference type="SUPFAM" id="SSF47923">
    <property type="entry name" value="Ypt/Rab-GAP domain of gyp1p"/>
    <property type="match status" value="1"/>
</dbReference>
<dbReference type="PANTHER" id="PTHR47219:SF20">
    <property type="entry name" value="TBC1 DOMAIN FAMILY MEMBER 2B"/>
    <property type="match status" value="1"/>
</dbReference>
<dbReference type="PANTHER" id="PTHR47219">
    <property type="entry name" value="RAB GTPASE-ACTIVATING PROTEIN 1-LIKE"/>
    <property type="match status" value="1"/>
</dbReference>
<feature type="compositionally biased region" description="Basic and acidic residues" evidence="1">
    <location>
        <begin position="147"/>
        <end position="167"/>
    </location>
</feature>
<dbReference type="InterPro" id="IPR035969">
    <property type="entry name" value="Rab-GAP_TBC_sf"/>
</dbReference>
<dbReference type="GO" id="GO:0005096">
    <property type="term" value="F:GTPase activator activity"/>
    <property type="evidence" value="ECO:0007669"/>
    <property type="project" value="TreeGrafter"/>
</dbReference>
<keyword evidence="2" id="KW-0812">Transmembrane</keyword>
<name>A0A7S0H0D9_9EUKA</name>
<feature type="region of interest" description="Disordered" evidence="1">
    <location>
        <begin position="147"/>
        <end position="224"/>
    </location>
</feature>
<gene>
    <name evidence="4" type="ORF">LAMO00422_LOCUS11505</name>
</gene>
<protein>
    <recommendedName>
        <fullName evidence="3">Rab-GAP TBC domain-containing protein</fullName>
    </recommendedName>
</protein>
<feature type="compositionally biased region" description="Acidic residues" evidence="1">
    <location>
        <begin position="214"/>
        <end position="224"/>
    </location>
</feature>
<evidence type="ECO:0000256" key="2">
    <source>
        <dbReference type="SAM" id="Phobius"/>
    </source>
</evidence>
<dbReference type="Gene3D" id="1.10.472.80">
    <property type="entry name" value="Ypt/Rab-GAP domain of gyp1p, domain 3"/>
    <property type="match status" value="1"/>
</dbReference>
<dbReference type="EMBL" id="HBEM01016745">
    <property type="protein sequence ID" value="CAD8452573.1"/>
    <property type="molecule type" value="Transcribed_RNA"/>
</dbReference>
<dbReference type="PROSITE" id="PS50086">
    <property type="entry name" value="TBC_RABGAP"/>
    <property type="match status" value="1"/>
</dbReference>
<feature type="transmembrane region" description="Helical" evidence="2">
    <location>
        <begin position="70"/>
        <end position="88"/>
    </location>
</feature>
<sequence length="224" mass="25132">MPEDYFSDTLIGAITDSMVLQTLVSRKLPTILKQVRKLDASLSAPCLQWFVCLFITVLPIHITIRIWDLVLVHGSHTLFWVALAMLHLSQKRILEAKNEGELFAIMTTIAEELDDERVLMKAVAKFKIPKSTIVSLQEIERKALDHRMREVKSSDKNKSIRDAKNAESTRPTLQNNSKSNVSADDSNSYDPSATEDADISDADSTSYHAGEVEPGFEDVEEVDI</sequence>
<dbReference type="GO" id="GO:0031267">
    <property type="term" value="F:small GTPase binding"/>
    <property type="evidence" value="ECO:0007669"/>
    <property type="project" value="TreeGrafter"/>
</dbReference>
<feature type="compositionally biased region" description="Polar residues" evidence="1">
    <location>
        <begin position="168"/>
        <end position="191"/>
    </location>
</feature>
<evidence type="ECO:0000256" key="1">
    <source>
        <dbReference type="SAM" id="MobiDB-lite"/>
    </source>
</evidence>
<evidence type="ECO:0000313" key="4">
    <source>
        <dbReference type="EMBL" id="CAD8452573.1"/>
    </source>
</evidence>
<dbReference type="AlphaFoldDB" id="A0A7S0H0D9"/>
<feature type="domain" description="Rab-GAP TBC" evidence="3">
    <location>
        <begin position="1"/>
        <end position="74"/>
    </location>
</feature>
<keyword evidence="2" id="KW-0472">Membrane</keyword>
<proteinExistence type="predicted"/>
<reference evidence="4" key="1">
    <citation type="submission" date="2021-01" db="EMBL/GenBank/DDBJ databases">
        <authorList>
            <person name="Corre E."/>
            <person name="Pelletier E."/>
            <person name="Niang G."/>
            <person name="Scheremetjew M."/>
            <person name="Finn R."/>
            <person name="Kale V."/>
            <person name="Holt S."/>
            <person name="Cochrane G."/>
            <person name="Meng A."/>
            <person name="Brown T."/>
            <person name="Cohen L."/>
        </authorList>
    </citation>
    <scope>NUCLEOTIDE SEQUENCE</scope>
    <source>
        <strain evidence="4">CCMP2058</strain>
    </source>
</reference>
<dbReference type="Pfam" id="PF00566">
    <property type="entry name" value="RabGAP-TBC"/>
    <property type="match status" value="1"/>
</dbReference>
<evidence type="ECO:0000259" key="3">
    <source>
        <dbReference type="PROSITE" id="PS50086"/>
    </source>
</evidence>
<organism evidence="4">
    <name type="scientific">Amorphochlora amoebiformis</name>
    <dbReference type="NCBI Taxonomy" id="1561963"/>
    <lineage>
        <taxon>Eukaryota</taxon>
        <taxon>Sar</taxon>
        <taxon>Rhizaria</taxon>
        <taxon>Cercozoa</taxon>
        <taxon>Chlorarachniophyceae</taxon>
        <taxon>Amorphochlora</taxon>
    </lineage>
</organism>
<accession>A0A7S0H0D9</accession>
<dbReference type="InterPro" id="IPR000195">
    <property type="entry name" value="Rab-GAP-TBC_dom"/>
</dbReference>